<protein>
    <submittedName>
        <fullName evidence="4">Hpt domain-containing protein</fullName>
    </submittedName>
</protein>
<dbReference type="InterPro" id="IPR036641">
    <property type="entry name" value="HPT_dom_sf"/>
</dbReference>
<dbReference type="RefSeq" id="WP_276620842.1">
    <property type="nucleotide sequence ID" value="NZ_DAOQYS010000001.1"/>
</dbReference>
<name>A0A7K4AKN3_METSH</name>
<evidence type="ECO:0000313" key="4">
    <source>
        <dbReference type="EMBL" id="NLJ23529.1"/>
    </source>
</evidence>
<dbReference type="SUPFAM" id="SSF47226">
    <property type="entry name" value="Histidine-containing phosphotransfer domain, HPT domain"/>
    <property type="match status" value="1"/>
</dbReference>
<keyword evidence="1" id="KW-0597">Phosphoprotein</keyword>
<dbReference type="PROSITE" id="PS50894">
    <property type="entry name" value="HPT"/>
    <property type="match status" value="1"/>
</dbReference>
<dbReference type="SMART" id="SM00073">
    <property type="entry name" value="HPT"/>
    <property type="match status" value="1"/>
</dbReference>
<dbReference type="PANTHER" id="PTHR28242:SF52">
    <property type="entry name" value="PHOSPHORELAY INTERMEDIATE PROTEIN YPD1"/>
    <property type="match status" value="1"/>
</dbReference>
<dbReference type="Proteomes" id="UP000544742">
    <property type="component" value="Unassembled WGS sequence"/>
</dbReference>
<dbReference type="PANTHER" id="PTHR28242">
    <property type="entry name" value="PHOSPHORELAY INTERMEDIATE PROTEIN YPD1"/>
    <property type="match status" value="1"/>
</dbReference>
<sequence length="126" mass="13918">MTEGYEVFGNALDRSVLASLRELQDDGDPDIVAEVGGLFLEHSPQKIAAILKAVENGDAKELQTAAHSLKSSSAYVGAMRLSELSRELEMMGRSQVMDGAEEKAERLNREYKQVMMELDAEIQRSN</sequence>
<evidence type="ECO:0000313" key="5">
    <source>
        <dbReference type="Proteomes" id="UP000544742"/>
    </source>
</evidence>
<dbReference type="GO" id="GO:0043424">
    <property type="term" value="F:protein histidine kinase binding"/>
    <property type="evidence" value="ECO:0007669"/>
    <property type="project" value="InterPro"/>
</dbReference>
<comment type="caution">
    <text evidence="4">The sequence shown here is derived from an EMBL/GenBank/DDBJ whole genome shotgun (WGS) entry which is preliminary data.</text>
</comment>
<proteinExistence type="predicted"/>
<feature type="domain" description="HPt" evidence="3">
    <location>
        <begin position="28"/>
        <end position="121"/>
    </location>
</feature>
<dbReference type="Pfam" id="PF01627">
    <property type="entry name" value="Hpt"/>
    <property type="match status" value="1"/>
</dbReference>
<accession>A0A7K4AKN3</accession>
<evidence type="ECO:0000256" key="1">
    <source>
        <dbReference type="PROSITE-ProRule" id="PRU00110"/>
    </source>
</evidence>
<keyword evidence="2" id="KW-0175">Coiled coil</keyword>
<dbReference type="EMBL" id="JAAYUN010000193">
    <property type="protein sequence ID" value="NLJ23529.1"/>
    <property type="molecule type" value="Genomic_DNA"/>
</dbReference>
<dbReference type="GO" id="GO:0000160">
    <property type="term" value="P:phosphorelay signal transduction system"/>
    <property type="evidence" value="ECO:0007669"/>
    <property type="project" value="InterPro"/>
</dbReference>
<dbReference type="InterPro" id="IPR008207">
    <property type="entry name" value="Sig_transdc_His_kin_Hpt_dom"/>
</dbReference>
<organism evidence="4 5">
    <name type="scientific">Methanothrix soehngenii</name>
    <name type="common">Methanosaeta concilii</name>
    <dbReference type="NCBI Taxonomy" id="2223"/>
    <lineage>
        <taxon>Archaea</taxon>
        <taxon>Methanobacteriati</taxon>
        <taxon>Methanobacteriota</taxon>
        <taxon>Stenosarchaea group</taxon>
        <taxon>Methanomicrobia</taxon>
        <taxon>Methanotrichales</taxon>
        <taxon>Methanotrichaceae</taxon>
        <taxon>Methanothrix</taxon>
    </lineage>
</organism>
<dbReference type="GO" id="GO:0005737">
    <property type="term" value="C:cytoplasm"/>
    <property type="evidence" value="ECO:0007669"/>
    <property type="project" value="TreeGrafter"/>
</dbReference>
<dbReference type="InterPro" id="IPR045871">
    <property type="entry name" value="AHP1-5/YPD1"/>
</dbReference>
<dbReference type="Gene3D" id="1.20.120.160">
    <property type="entry name" value="HPT domain"/>
    <property type="match status" value="1"/>
</dbReference>
<feature type="coiled-coil region" evidence="2">
    <location>
        <begin position="97"/>
        <end position="124"/>
    </location>
</feature>
<dbReference type="GO" id="GO:0009927">
    <property type="term" value="F:histidine phosphotransfer kinase activity"/>
    <property type="evidence" value="ECO:0007669"/>
    <property type="project" value="InterPro"/>
</dbReference>
<dbReference type="AlphaFoldDB" id="A0A7K4AKN3"/>
<evidence type="ECO:0000259" key="3">
    <source>
        <dbReference type="PROSITE" id="PS50894"/>
    </source>
</evidence>
<dbReference type="CDD" id="cd00088">
    <property type="entry name" value="HPT"/>
    <property type="match status" value="1"/>
</dbReference>
<feature type="modified residue" description="Phosphohistidine" evidence="1">
    <location>
        <position position="67"/>
    </location>
</feature>
<reference evidence="4 5" key="1">
    <citation type="journal article" date="2020" name="Biotechnol. Biofuels">
        <title>New insights from the biogas microbiome by comprehensive genome-resolved metagenomics of nearly 1600 species originating from multiple anaerobic digesters.</title>
        <authorList>
            <person name="Campanaro S."/>
            <person name="Treu L."/>
            <person name="Rodriguez-R L.M."/>
            <person name="Kovalovszki A."/>
            <person name="Ziels R.M."/>
            <person name="Maus I."/>
            <person name="Zhu X."/>
            <person name="Kougias P.G."/>
            <person name="Basile A."/>
            <person name="Luo G."/>
            <person name="Schluter A."/>
            <person name="Konstantinidis K.T."/>
            <person name="Angelidaki I."/>
        </authorList>
    </citation>
    <scope>NUCLEOTIDE SEQUENCE [LARGE SCALE GENOMIC DNA]</scope>
    <source>
        <strain evidence="4">AS27yjCOA_157</strain>
    </source>
</reference>
<gene>
    <name evidence="4" type="ORF">GX426_10560</name>
</gene>
<evidence type="ECO:0000256" key="2">
    <source>
        <dbReference type="SAM" id="Coils"/>
    </source>
</evidence>